<accession>A0A3G8WNM6</accession>
<proteinExistence type="predicted"/>
<feature type="domain" description="DUF4145" evidence="1">
    <location>
        <begin position="99"/>
        <end position="186"/>
    </location>
</feature>
<evidence type="ECO:0000313" key="2">
    <source>
        <dbReference type="EMBL" id="AZI19774.1"/>
    </source>
</evidence>
<protein>
    <submittedName>
        <fullName evidence="2">DUF4145 domain-containing protein</fullName>
    </submittedName>
</protein>
<dbReference type="Pfam" id="PF13643">
    <property type="entry name" value="DUF4145"/>
    <property type="match status" value="1"/>
</dbReference>
<sequence length="188" mass="21746">MEEENIEREMKFCTQCNSIVETEVIHNYHIEKHCNEDLQGGGILVKLSRCLRCRNPFLSEIDYSYIEDNYWESSNIQLYPNTENDAIKNCPKIVINPYQEALKCYRAHAYDACVIMCRKGIEAICIDKGEEKGNLVTKLKNLKEKGILEGTLFKWTDELRLIGNDGAHSHEQIVTQQDAKDALDFLMH</sequence>
<evidence type="ECO:0000313" key="3">
    <source>
        <dbReference type="Proteomes" id="UP000282297"/>
    </source>
</evidence>
<gene>
    <name evidence="2" type="ORF">EIH08_02655</name>
</gene>
<evidence type="ECO:0000259" key="1">
    <source>
        <dbReference type="Pfam" id="PF13643"/>
    </source>
</evidence>
<dbReference type="AlphaFoldDB" id="A0A3G8WNM6"/>
<dbReference type="RefSeq" id="WP_124784014.1">
    <property type="nucleotide sequence ID" value="NZ_CP034171.1"/>
</dbReference>
<name>A0A3G8WNM6_9FLAO</name>
<reference evidence="3" key="1">
    <citation type="submission" date="2018-11" db="EMBL/GenBank/DDBJ databases">
        <title>Proposal to divide the Flavobacteriaceae and reorganize its genera based on Amino Acid Identity values calculated from whole genome sequences.</title>
        <authorList>
            <person name="Nicholson A.C."/>
            <person name="Gulvik C.A."/>
            <person name="Whitney A.M."/>
            <person name="Humrighouse B.W."/>
            <person name="Bell M."/>
            <person name="Holmes B."/>
            <person name="Steigerwalt A.B."/>
            <person name="Villarma A."/>
            <person name="Sheth M."/>
            <person name="Batra D."/>
            <person name="Pryor J."/>
            <person name="Bernardet J.-F."/>
            <person name="Hugo C."/>
            <person name="Kampfer P."/>
            <person name="Newman J.D."/>
            <person name="McQuiston J.R."/>
        </authorList>
    </citation>
    <scope>NUCLEOTIDE SEQUENCE [LARGE SCALE GENOMIC DNA]</scope>
    <source>
        <strain evidence="3">H4753</strain>
    </source>
</reference>
<dbReference type="InterPro" id="IPR025285">
    <property type="entry name" value="DUF4145"/>
</dbReference>
<organism evidence="2 3">
    <name type="scientific">Chryseobacterium taklimakanense</name>
    <dbReference type="NCBI Taxonomy" id="536441"/>
    <lineage>
        <taxon>Bacteria</taxon>
        <taxon>Pseudomonadati</taxon>
        <taxon>Bacteroidota</taxon>
        <taxon>Flavobacteriia</taxon>
        <taxon>Flavobacteriales</taxon>
        <taxon>Weeksellaceae</taxon>
        <taxon>Chryseobacterium group</taxon>
        <taxon>Chryseobacterium</taxon>
    </lineage>
</organism>
<dbReference type="EMBL" id="CP034171">
    <property type="protein sequence ID" value="AZI19774.1"/>
    <property type="molecule type" value="Genomic_DNA"/>
</dbReference>
<dbReference type="Proteomes" id="UP000282297">
    <property type="component" value="Chromosome"/>
</dbReference>